<dbReference type="PANTHER" id="PTHR20208:SF10">
    <property type="entry name" value="STRUCTURE-SPECIFIC ENDONUCLEASE SUBUNIT SLX1"/>
    <property type="match status" value="1"/>
</dbReference>
<dbReference type="Gene3D" id="3.30.40.10">
    <property type="entry name" value="Zinc/RING finger domain, C3HC4 (zinc finger)"/>
    <property type="match status" value="1"/>
</dbReference>
<comment type="subunit">
    <text evidence="8">Forms a heterodimer with SLX4.</text>
</comment>
<evidence type="ECO:0000256" key="8">
    <source>
        <dbReference type="HAMAP-Rule" id="MF_03100"/>
    </source>
</evidence>
<dbReference type="GO" id="GO:0000724">
    <property type="term" value="P:double-strand break repair via homologous recombination"/>
    <property type="evidence" value="ECO:0007669"/>
    <property type="project" value="TreeGrafter"/>
</dbReference>
<dbReference type="HAMAP" id="MF_03100">
    <property type="entry name" value="Endonuc_su_Slx1"/>
    <property type="match status" value="1"/>
</dbReference>
<dbReference type="GO" id="GO:0017108">
    <property type="term" value="F:5'-flap endonuclease activity"/>
    <property type="evidence" value="ECO:0007669"/>
    <property type="project" value="InterPro"/>
</dbReference>
<dbReference type="InterPro" id="IPR013083">
    <property type="entry name" value="Znf_RING/FYVE/PHD"/>
</dbReference>
<comment type="caution">
    <text evidence="10">The sequence shown here is derived from an EMBL/GenBank/DDBJ whole genome shotgun (WGS) entry which is preliminary data.</text>
</comment>
<evidence type="ECO:0000313" key="10">
    <source>
        <dbReference type="EMBL" id="KAJ2805296.1"/>
    </source>
</evidence>
<evidence type="ECO:0000256" key="2">
    <source>
        <dbReference type="ARBA" id="ARBA00022759"/>
    </source>
</evidence>
<feature type="domain" description="GIY-YIG" evidence="9">
    <location>
        <begin position="14"/>
        <end position="96"/>
    </location>
</feature>
<comment type="subcellular location">
    <subcellularLocation>
        <location evidence="8">Nucleus</location>
    </subcellularLocation>
</comment>
<evidence type="ECO:0000256" key="7">
    <source>
        <dbReference type="ARBA" id="ARBA00023242"/>
    </source>
</evidence>
<dbReference type="GO" id="GO:0033557">
    <property type="term" value="C:Slx1-Slx4 complex"/>
    <property type="evidence" value="ECO:0007669"/>
    <property type="project" value="UniProtKB-UniRule"/>
</dbReference>
<evidence type="ECO:0000256" key="6">
    <source>
        <dbReference type="ARBA" id="ARBA00023204"/>
    </source>
</evidence>
<comment type="similarity">
    <text evidence="8">Belongs to the SLX1 family.</text>
</comment>
<keyword evidence="7 8" id="KW-0539">Nucleus</keyword>
<protein>
    <submittedName>
        <fullName evidence="10">Slx4p interacting protein</fullName>
    </submittedName>
</protein>
<comment type="caution">
    <text evidence="8">Lacks conserved residue(s) required for the propagation of feature annotation.</text>
</comment>
<comment type="function">
    <text evidence="8">Catalytic subunit of the SLX1-SLX4 structure-specific endonuclease that resolves DNA secondary structures generated during DNA repair and recombination. Has endonuclease activity towards branched DNA substrates, introducing single-strand cuts in duplex DNA close to junctions with ss-DNA.</text>
</comment>
<dbReference type="EMBL" id="JANBUO010000303">
    <property type="protein sequence ID" value="KAJ2805296.1"/>
    <property type="molecule type" value="Genomic_DNA"/>
</dbReference>
<dbReference type="InterPro" id="IPR050381">
    <property type="entry name" value="SLX1_endonuclease"/>
</dbReference>
<evidence type="ECO:0000256" key="1">
    <source>
        <dbReference type="ARBA" id="ARBA00022722"/>
    </source>
</evidence>
<accession>A0A9W8LUZ1</accession>
<keyword evidence="3 8" id="KW-0227">DNA damage</keyword>
<evidence type="ECO:0000256" key="5">
    <source>
        <dbReference type="ARBA" id="ARBA00023172"/>
    </source>
</evidence>
<dbReference type="Proteomes" id="UP001140094">
    <property type="component" value="Unassembled WGS sequence"/>
</dbReference>
<keyword evidence="1 8" id="KW-0540">Nuclease</keyword>
<dbReference type="Pfam" id="PF01541">
    <property type="entry name" value="GIY-YIG"/>
    <property type="match status" value="1"/>
</dbReference>
<keyword evidence="6 8" id="KW-0234">DNA repair</keyword>
<keyword evidence="11" id="KW-1185">Reference proteome</keyword>
<dbReference type="GO" id="GO:0008821">
    <property type="term" value="F:crossover junction DNA endonuclease activity"/>
    <property type="evidence" value="ECO:0007669"/>
    <property type="project" value="TreeGrafter"/>
</dbReference>
<dbReference type="InterPro" id="IPR027520">
    <property type="entry name" value="Slx1"/>
</dbReference>
<dbReference type="InterPro" id="IPR035901">
    <property type="entry name" value="GIY-YIG_endonuc_sf"/>
</dbReference>
<name>A0A9W8LUZ1_9FUNG</name>
<evidence type="ECO:0000256" key="3">
    <source>
        <dbReference type="ARBA" id="ARBA00022763"/>
    </source>
</evidence>
<keyword evidence="5 8" id="KW-0233">DNA recombination</keyword>
<dbReference type="OrthoDB" id="24645at2759"/>
<dbReference type="Pfam" id="PF21202">
    <property type="entry name" value="SLX1_C"/>
    <property type="match status" value="1"/>
</dbReference>
<evidence type="ECO:0000256" key="4">
    <source>
        <dbReference type="ARBA" id="ARBA00022801"/>
    </source>
</evidence>
<dbReference type="SUPFAM" id="SSF82771">
    <property type="entry name" value="GIY-YIG endonuclease"/>
    <property type="match status" value="1"/>
</dbReference>
<evidence type="ECO:0000259" key="9">
    <source>
        <dbReference type="PROSITE" id="PS50164"/>
    </source>
</evidence>
<dbReference type="CDD" id="cd10455">
    <property type="entry name" value="GIY-YIG_SLX1"/>
    <property type="match status" value="1"/>
</dbReference>
<comment type="cofactor">
    <cofactor evidence="8">
        <name>a divalent metal cation</name>
        <dbReference type="ChEBI" id="CHEBI:60240"/>
    </cofactor>
</comment>
<dbReference type="AlphaFoldDB" id="A0A9W8LUZ1"/>
<dbReference type="InterPro" id="IPR048749">
    <property type="entry name" value="SLX1_C"/>
</dbReference>
<dbReference type="InterPro" id="IPR000305">
    <property type="entry name" value="GIY-YIG_endonuc"/>
</dbReference>
<sequence>MASPSPAPLEPLCAFYCCYLLRSLKPGTRDYVYVGSTPNPVRRLRQHNGEITAGAVTTRSRRPWEMLLIVHGFPSKASALQFEWAWQHPHLSRHTSIDAVPFETQRVLYGSAQKSLKTKLVALCAMFLVPPFRCWPLQIVCATPQLHAELLIHAQQHNMPPHVRIAQQSIASVFEQTPLRQQYLGPPAPGEQCSLCSQDMTESRPWGVCDACSTAWHLTCLAQCAATNGSDSNSSKSVDDRLLLPTTVTCTVCNQTIVWGNLVRAYVGTK</sequence>
<reference evidence="10" key="1">
    <citation type="submission" date="2022-07" db="EMBL/GenBank/DDBJ databases">
        <title>Phylogenomic reconstructions and comparative analyses of Kickxellomycotina fungi.</title>
        <authorList>
            <person name="Reynolds N.K."/>
            <person name="Stajich J.E."/>
            <person name="Barry K."/>
            <person name="Grigoriev I.V."/>
            <person name="Crous P."/>
            <person name="Smith M.E."/>
        </authorList>
    </citation>
    <scope>NUCLEOTIDE SEQUENCE</scope>
    <source>
        <strain evidence="10">NRRL 1565</strain>
    </source>
</reference>
<keyword evidence="4 8" id="KW-0378">Hydrolase</keyword>
<gene>
    <name evidence="10" type="primary">SLX1</name>
    <name evidence="10" type="ORF">H4R20_002147</name>
</gene>
<dbReference type="Gene3D" id="3.40.1440.10">
    <property type="entry name" value="GIY-YIG endonuclease"/>
    <property type="match status" value="1"/>
</dbReference>
<organism evidence="10 11">
    <name type="scientific">Coemansia guatemalensis</name>
    <dbReference type="NCBI Taxonomy" id="2761395"/>
    <lineage>
        <taxon>Eukaryota</taxon>
        <taxon>Fungi</taxon>
        <taxon>Fungi incertae sedis</taxon>
        <taxon>Zoopagomycota</taxon>
        <taxon>Kickxellomycotina</taxon>
        <taxon>Kickxellomycetes</taxon>
        <taxon>Kickxellales</taxon>
        <taxon>Kickxellaceae</taxon>
        <taxon>Coemansia</taxon>
    </lineage>
</organism>
<dbReference type="PANTHER" id="PTHR20208">
    <property type="entry name" value="STRUCTURE-SPECIFIC ENDONUCLEASE SUBUNIT SLX1"/>
    <property type="match status" value="1"/>
</dbReference>
<evidence type="ECO:0000313" key="11">
    <source>
        <dbReference type="Proteomes" id="UP001140094"/>
    </source>
</evidence>
<dbReference type="PROSITE" id="PS50164">
    <property type="entry name" value="GIY_YIG"/>
    <property type="match status" value="1"/>
</dbReference>
<keyword evidence="2 8" id="KW-0255">Endonuclease</keyword>
<proteinExistence type="inferred from homology"/>